<organism evidence="1 2">
    <name type="scientific">Zostera marina</name>
    <name type="common">Eelgrass</name>
    <dbReference type="NCBI Taxonomy" id="29655"/>
    <lineage>
        <taxon>Eukaryota</taxon>
        <taxon>Viridiplantae</taxon>
        <taxon>Streptophyta</taxon>
        <taxon>Embryophyta</taxon>
        <taxon>Tracheophyta</taxon>
        <taxon>Spermatophyta</taxon>
        <taxon>Magnoliopsida</taxon>
        <taxon>Liliopsida</taxon>
        <taxon>Zosteraceae</taxon>
        <taxon>Zostera</taxon>
    </lineage>
</organism>
<name>A0A0K9PDF6_ZOSMR</name>
<comment type="caution">
    <text evidence="1">The sequence shown here is derived from an EMBL/GenBank/DDBJ whole genome shotgun (WGS) entry which is preliminary data.</text>
</comment>
<proteinExistence type="predicted"/>
<accession>A0A0K9PDF6</accession>
<dbReference type="Proteomes" id="UP000036987">
    <property type="component" value="Unassembled WGS sequence"/>
</dbReference>
<gene>
    <name evidence="1" type="ORF">ZOSMA_2G02780</name>
</gene>
<keyword evidence="2" id="KW-1185">Reference proteome</keyword>
<dbReference type="EMBL" id="LFYR01000981">
    <property type="protein sequence ID" value="KMZ66267.1"/>
    <property type="molecule type" value="Genomic_DNA"/>
</dbReference>
<dbReference type="AlphaFoldDB" id="A0A0K9PDF6"/>
<sequence>MDRFFSNSYKGDPGVPHSNPECFENIWIGACTFSVFSAVSWVSPYFSKQPNSYKLQDKELLYEQSYWKRRAVESKKNELSWPKVIEKIKSWTTKKEDNV</sequence>
<evidence type="ECO:0000313" key="2">
    <source>
        <dbReference type="Proteomes" id="UP000036987"/>
    </source>
</evidence>
<dbReference type="OrthoDB" id="2011628at2759"/>
<protein>
    <submittedName>
        <fullName evidence="1">Uncharacterized protein</fullName>
    </submittedName>
</protein>
<dbReference type="PANTHER" id="PTHR36360:SF1">
    <property type="entry name" value="ACTIN T1-LIKE PROTEIN"/>
    <property type="match status" value="1"/>
</dbReference>
<reference evidence="2" key="1">
    <citation type="journal article" date="2016" name="Nature">
        <title>The genome of the seagrass Zostera marina reveals angiosperm adaptation to the sea.</title>
        <authorList>
            <person name="Olsen J.L."/>
            <person name="Rouze P."/>
            <person name="Verhelst B."/>
            <person name="Lin Y.-C."/>
            <person name="Bayer T."/>
            <person name="Collen J."/>
            <person name="Dattolo E."/>
            <person name="De Paoli E."/>
            <person name="Dittami S."/>
            <person name="Maumus F."/>
            <person name="Michel G."/>
            <person name="Kersting A."/>
            <person name="Lauritano C."/>
            <person name="Lohaus R."/>
            <person name="Toepel M."/>
            <person name="Tonon T."/>
            <person name="Vanneste K."/>
            <person name="Amirebrahimi M."/>
            <person name="Brakel J."/>
            <person name="Bostroem C."/>
            <person name="Chovatia M."/>
            <person name="Grimwood J."/>
            <person name="Jenkins J.W."/>
            <person name="Jueterbock A."/>
            <person name="Mraz A."/>
            <person name="Stam W.T."/>
            <person name="Tice H."/>
            <person name="Bornberg-Bauer E."/>
            <person name="Green P.J."/>
            <person name="Pearson G.A."/>
            <person name="Procaccini G."/>
            <person name="Duarte C.M."/>
            <person name="Schmutz J."/>
            <person name="Reusch T.B.H."/>
            <person name="Van de Peer Y."/>
        </authorList>
    </citation>
    <scope>NUCLEOTIDE SEQUENCE [LARGE SCALE GENOMIC DNA]</scope>
    <source>
        <strain evidence="2">cv. Finnish</strain>
    </source>
</reference>
<dbReference type="PANTHER" id="PTHR36360">
    <property type="entry name" value="ACTIN T1-LIKE PROTEIN"/>
    <property type="match status" value="1"/>
</dbReference>
<evidence type="ECO:0000313" key="1">
    <source>
        <dbReference type="EMBL" id="KMZ66267.1"/>
    </source>
</evidence>